<reference evidence="7 8" key="1">
    <citation type="submission" date="2014-04" db="EMBL/GenBank/DDBJ databases">
        <authorList>
            <consortium name="DOE Joint Genome Institute"/>
            <person name="Kuo A."/>
            <person name="Girlanda M."/>
            <person name="Perotto S."/>
            <person name="Kohler A."/>
            <person name="Nagy L.G."/>
            <person name="Floudas D."/>
            <person name="Copeland A."/>
            <person name="Barry K.W."/>
            <person name="Cichocki N."/>
            <person name="Veneault-Fourrey C."/>
            <person name="LaButti K."/>
            <person name="Lindquist E.A."/>
            <person name="Lipzen A."/>
            <person name="Lundell T."/>
            <person name="Morin E."/>
            <person name="Murat C."/>
            <person name="Sun H."/>
            <person name="Tunlid A."/>
            <person name="Henrissat B."/>
            <person name="Grigoriev I.V."/>
            <person name="Hibbett D.S."/>
            <person name="Martin F."/>
            <person name="Nordberg H.P."/>
            <person name="Cantor M.N."/>
            <person name="Hua S.X."/>
        </authorList>
    </citation>
    <scope>NUCLEOTIDE SEQUENCE [LARGE SCALE GENOMIC DNA]</scope>
    <source>
        <strain evidence="7 8">MUT 4182</strain>
    </source>
</reference>
<dbReference type="InterPro" id="IPR054593">
    <property type="entry name" value="Beta-mannosidase-like_N2"/>
</dbReference>
<dbReference type="InterPro" id="IPR036156">
    <property type="entry name" value="Beta-gal/glucu_dom_sf"/>
</dbReference>
<dbReference type="GO" id="GO:0005975">
    <property type="term" value="P:carbohydrate metabolic process"/>
    <property type="evidence" value="ECO:0007669"/>
    <property type="project" value="InterPro"/>
</dbReference>
<reference evidence="8" key="2">
    <citation type="submission" date="2015-01" db="EMBL/GenBank/DDBJ databases">
        <title>Evolutionary Origins and Diversification of the Mycorrhizal Mutualists.</title>
        <authorList>
            <consortium name="DOE Joint Genome Institute"/>
            <consortium name="Mycorrhizal Genomics Consortium"/>
            <person name="Kohler A."/>
            <person name="Kuo A."/>
            <person name="Nagy L.G."/>
            <person name="Floudas D."/>
            <person name="Copeland A."/>
            <person name="Barry K.W."/>
            <person name="Cichocki N."/>
            <person name="Veneault-Fourrey C."/>
            <person name="LaButti K."/>
            <person name="Lindquist E.A."/>
            <person name="Lipzen A."/>
            <person name="Lundell T."/>
            <person name="Morin E."/>
            <person name="Murat C."/>
            <person name="Riley R."/>
            <person name="Ohm R."/>
            <person name="Sun H."/>
            <person name="Tunlid A."/>
            <person name="Henrissat B."/>
            <person name="Grigoriev I.V."/>
            <person name="Hibbett D.S."/>
            <person name="Martin F."/>
        </authorList>
    </citation>
    <scope>NUCLEOTIDE SEQUENCE [LARGE SCALE GENOMIC DNA]</scope>
    <source>
        <strain evidence="8">MUT 4182</strain>
    </source>
</reference>
<dbReference type="Proteomes" id="UP000054248">
    <property type="component" value="Unassembled WGS sequence"/>
</dbReference>
<dbReference type="STRING" id="1051891.A0A0C3PWT4"/>
<feature type="domain" description="Beta-mannosidase-like galactose-binding" evidence="6">
    <location>
        <begin position="11"/>
        <end position="185"/>
    </location>
</feature>
<protein>
    <recommendedName>
        <fullName evidence="2">beta-mannosidase</fullName>
        <ecNumber evidence="2">3.2.1.25</ecNumber>
    </recommendedName>
</protein>
<dbReference type="PANTHER" id="PTHR43730">
    <property type="entry name" value="BETA-MANNOSIDASE"/>
    <property type="match status" value="1"/>
</dbReference>
<name>A0A0C3PWT4_9AGAM</name>
<feature type="domain" description="Glycoside hydrolase family 2 immunoglobulin-like beta-sandwich" evidence="5">
    <location>
        <begin position="194"/>
        <end position="280"/>
    </location>
</feature>
<dbReference type="AlphaFoldDB" id="A0A0C3PWT4"/>
<evidence type="ECO:0000259" key="6">
    <source>
        <dbReference type="Pfam" id="PF22666"/>
    </source>
</evidence>
<sequence length="281" mass="30911">MPSILPINQNWSFTQVGGGEANADGEWIPVSLFPTSTHAELVKLKKIPDPFVGLHEWDVQWLGEAVWGFKTTFDVTEKELAEPNVDLVFEGLDTNAVVELNGHKLAETNNMFVSYRLPAKEHLKVGTNDLLLTFPSSYLIGKELEAAHGKGALWNGDSSRLHVRTAQYRYGWDWGPVLLTTGPWKPVYLEAYDVRIDDLRVSTKVDESLAVVIDVTIALSSEVSAKASLVLKDASGKALNTADITISKGQGSASLESKAGELELWWPVGYGKQVLYTVDVQ</sequence>
<dbReference type="InterPro" id="IPR013783">
    <property type="entry name" value="Ig-like_fold"/>
</dbReference>
<dbReference type="EMBL" id="KN823217">
    <property type="protein sequence ID" value="KIO19520.1"/>
    <property type="molecule type" value="Genomic_DNA"/>
</dbReference>
<dbReference type="InterPro" id="IPR008979">
    <property type="entry name" value="Galactose-bd-like_sf"/>
</dbReference>
<dbReference type="Gene3D" id="2.60.40.10">
    <property type="entry name" value="Immunoglobulins"/>
    <property type="match status" value="1"/>
</dbReference>
<dbReference type="OrthoDB" id="2866996at2759"/>
<comment type="catalytic activity">
    <reaction evidence="1">
        <text>Hydrolysis of terminal, non-reducing beta-D-mannose residues in beta-D-mannosides.</text>
        <dbReference type="EC" id="3.2.1.25"/>
    </reaction>
</comment>
<evidence type="ECO:0000256" key="1">
    <source>
        <dbReference type="ARBA" id="ARBA00000829"/>
    </source>
</evidence>
<proteinExistence type="predicted"/>
<evidence type="ECO:0000259" key="5">
    <source>
        <dbReference type="Pfam" id="PF00703"/>
    </source>
</evidence>
<evidence type="ECO:0000256" key="4">
    <source>
        <dbReference type="ARBA" id="ARBA00023295"/>
    </source>
</evidence>
<keyword evidence="8" id="KW-1185">Reference proteome</keyword>
<evidence type="ECO:0000256" key="3">
    <source>
        <dbReference type="ARBA" id="ARBA00022801"/>
    </source>
</evidence>
<dbReference type="Pfam" id="PF00703">
    <property type="entry name" value="Glyco_hydro_2"/>
    <property type="match status" value="1"/>
</dbReference>
<keyword evidence="4" id="KW-0326">Glycosidase</keyword>
<dbReference type="GO" id="GO:0006516">
    <property type="term" value="P:glycoprotein catabolic process"/>
    <property type="evidence" value="ECO:0007669"/>
    <property type="project" value="TreeGrafter"/>
</dbReference>
<dbReference type="InterPro" id="IPR050887">
    <property type="entry name" value="Beta-mannosidase_GH2"/>
</dbReference>
<evidence type="ECO:0000313" key="8">
    <source>
        <dbReference type="Proteomes" id="UP000054248"/>
    </source>
</evidence>
<dbReference type="SUPFAM" id="SSF49303">
    <property type="entry name" value="beta-Galactosidase/glucuronidase domain"/>
    <property type="match status" value="1"/>
</dbReference>
<dbReference type="HOGENOM" id="CLU_065633_0_0_1"/>
<evidence type="ECO:0000256" key="2">
    <source>
        <dbReference type="ARBA" id="ARBA00012754"/>
    </source>
</evidence>
<dbReference type="EC" id="3.2.1.25" evidence="2"/>
<feature type="non-terminal residue" evidence="7">
    <location>
        <position position="281"/>
    </location>
</feature>
<dbReference type="Pfam" id="PF22666">
    <property type="entry name" value="Glyco_hydro_2_N2"/>
    <property type="match status" value="1"/>
</dbReference>
<dbReference type="GO" id="GO:0004567">
    <property type="term" value="F:beta-mannosidase activity"/>
    <property type="evidence" value="ECO:0007669"/>
    <property type="project" value="UniProtKB-EC"/>
</dbReference>
<dbReference type="InterPro" id="IPR006102">
    <property type="entry name" value="Ig-like_GH2"/>
</dbReference>
<keyword evidence="3" id="KW-0378">Hydrolase</keyword>
<evidence type="ECO:0000313" key="7">
    <source>
        <dbReference type="EMBL" id="KIO19520.1"/>
    </source>
</evidence>
<dbReference type="SUPFAM" id="SSF49785">
    <property type="entry name" value="Galactose-binding domain-like"/>
    <property type="match status" value="1"/>
</dbReference>
<accession>A0A0C3PWT4</accession>
<gene>
    <name evidence="7" type="ORF">M407DRAFT_30845</name>
</gene>
<dbReference type="PANTHER" id="PTHR43730:SF1">
    <property type="entry name" value="BETA-MANNOSIDASE"/>
    <property type="match status" value="1"/>
</dbReference>
<dbReference type="Gene3D" id="2.60.120.260">
    <property type="entry name" value="Galactose-binding domain-like"/>
    <property type="match status" value="1"/>
</dbReference>
<organism evidence="7 8">
    <name type="scientific">Tulasnella calospora MUT 4182</name>
    <dbReference type="NCBI Taxonomy" id="1051891"/>
    <lineage>
        <taxon>Eukaryota</taxon>
        <taxon>Fungi</taxon>
        <taxon>Dikarya</taxon>
        <taxon>Basidiomycota</taxon>
        <taxon>Agaricomycotina</taxon>
        <taxon>Agaricomycetes</taxon>
        <taxon>Cantharellales</taxon>
        <taxon>Tulasnellaceae</taxon>
        <taxon>Tulasnella</taxon>
    </lineage>
</organism>